<dbReference type="PANTHER" id="PTHR30579">
    <property type="entry name" value="TRANSCRIPTIONAL REGULATOR"/>
    <property type="match status" value="1"/>
</dbReference>
<dbReference type="SUPFAM" id="SSF46785">
    <property type="entry name" value="Winged helix' DNA-binding domain"/>
    <property type="match status" value="1"/>
</dbReference>
<dbReference type="Pfam" id="PF03466">
    <property type="entry name" value="LysR_substrate"/>
    <property type="match status" value="1"/>
</dbReference>
<organism evidence="6 7">
    <name type="scientific">Glycocaulis albus</name>
    <dbReference type="NCBI Taxonomy" id="1382801"/>
    <lineage>
        <taxon>Bacteria</taxon>
        <taxon>Pseudomonadati</taxon>
        <taxon>Pseudomonadota</taxon>
        <taxon>Alphaproteobacteria</taxon>
        <taxon>Maricaulales</taxon>
        <taxon>Maricaulaceae</taxon>
        <taxon>Glycocaulis</taxon>
    </lineage>
</organism>
<dbReference type="Gene3D" id="3.40.190.10">
    <property type="entry name" value="Periplasmic binding protein-like II"/>
    <property type="match status" value="2"/>
</dbReference>
<keyword evidence="2" id="KW-0805">Transcription regulation</keyword>
<keyword evidence="3" id="KW-0238">DNA-binding</keyword>
<protein>
    <submittedName>
        <fullName evidence="6">LysR family transcriptional regulator</fullName>
    </submittedName>
</protein>
<feature type="domain" description="HTH lysR-type" evidence="5">
    <location>
        <begin position="8"/>
        <end position="65"/>
    </location>
</feature>
<evidence type="ECO:0000313" key="6">
    <source>
        <dbReference type="EMBL" id="GGG91846.1"/>
    </source>
</evidence>
<dbReference type="Proteomes" id="UP000648722">
    <property type="component" value="Unassembled WGS sequence"/>
</dbReference>
<dbReference type="PANTHER" id="PTHR30579:SF7">
    <property type="entry name" value="HTH-TYPE TRANSCRIPTIONAL REGULATOR LRHA-RELATED"/>
    <property type="match status" value="1"/>
</dbReference>
<evidence type="ECO:0000256" key="4">
    <source>
        <dbReference type="ARBA" id="ARBA00023163"/>
    </source>
</evidence>
<dbReference type="InterPro" id="IPR036390">
    <property type="entry name" value="WH_DNA-bd_sf"/>
</dbReference>
<dbReference type="SUPFAM" id="SSF53850">
    <property type="entry name" value="Periplasmic binding protein-like II"/>
    <property type="match status" value="1"/>
</dbReference>
<keyword evidence="7" id="KW-1185">Reference proteome</keyword>
<evidence type="ECO:0000256" key="1">
    <source>
        <dbReference type="ARBA" id="ARBA00009437"/>
    </source>
</evidence>
<proteinExistence type="inferred from homology"/>
<evidence type="ECO:0000256" key="2">
    <source>
        <dbReference type="ARBA" id="ARBA00023015"/>
    </source>
</evidence>
<dbReference type="Gene3D" id="1.10.10.10">
    <property type="entry name" value="Winged helix-like DNA-binding domain superfamily/Winged helix DNA-binding domain"/>
    <property type="match status" value="1"/>
</dbReference>
<dbReference type="InterPro" id="IPR000847">
    <property type="entry name" value="LysR_HTH_N"/>
</dbReference>
<dbReference type="Pfam" id="PF00126">
    <property type="entry name" value="HTH_1"/>
    <property type="match status" value="1"/>
</dbReference>
<gene>
    <name evidence="6" type="primary">cztR</name>
    <name evidence="6" type="ORF">GCM10007420_03910</name>
</gene>
<dbReference type="InterPro" id="IPR005119">
    <property type="entry name" value="LysR_subst-bd"/>
</dbReference>
<evidence type="ECO:0000256" key="3">
    <source>
        <dbReference type="ARBA" id="ARBA00023125"/>
    </source>
</evidence>
<accession>A0ABQ1XG93</accession>
<name>A0ABQ1XG93_9PROT</name>
<keyword evidence="4" id="KW-0804">Transcription</keyword>
<dbReference type="InterPro" id="IPR036388">
    <property type="entry name" value="WH-like_DNA-bd_sf"/>
</dbReference>
<dbReference type="EMBL" id="BMFS01000001">
    <property type="protein sequence ID" value="GGG91846.1"/>
    <property type="molecule type" value="Genomic_DNA"/>
</dbReference>
<comment type="similarity">
    <text evidence="1">Belongs to the LysR transcriptional regulatory family.</text>
</comment>
<dbReference type="PROSITE" id="PS50931">
    <property type="entry name" value="HTH_LYSR"/>
    <property type="match status" value="1"/>
</dbReference>
<evidence type="ECO:0000313" key="7">
    <source>
        <dbReference type="Proteomes" id="UP000648722"/>
    </source>
</evidence>
<dbReference type="RefSeq" id="WP_188450859.1">
    <property type="nucleotide sequence ID" value="NZ_BMFS01000001.1"/>
</dbReference>
<comment type="caution">
    <text evidence="6">The sequence shown here is derived from an EMBL/GenBank/DDBJ whole genome shotgun (WGS) entry which is preliminary data.</text>
</comment>
<dbReference type="PRINTS" id="PR00039">
    <property type="entry name" value="HTHLYSR"/>
</dbReference>
<sequence>MITLADRIDLDLVSAFLAVARTGSFTRAGEEVLRTQSAVSLQIRRLERVLGVRLFRRNARAVTLTPAGERFLPFAERLASLHDETLAAFRTGDVTGFVRLGTPEDFATAYLPRALARFAKAYPGVQLEVTCDLTLNLMDMYRGGKLDVVLVKREPASGADPQRVWAERLVWVGAGPELFEPGEVTGLVVSPEPCVYRKRAVEALARAGRRARPAYVCGSLAGCLAAVRAGLGVAVLPEGMAPDDLCIDAGERMPALTDAEIVLLNLPDAGLPARRLADHLARELEQVARERA</sequence>
<evidence type="ECO:0000259" key="5">
    <source>
        <dbReference type="PROSITE" id="PS50931"/>
    </source>
</evidence>
<reference evidence="7" key="1">
    <citation type="journal article" date="2019" name="Int. J. Syst. Evol. Microbiol.">
        <title>The Global Catalogue of Microorganisms (GCM) 10K type strain sequencing project: providing services to taxonomists for standard genome sequencing and annotation.</title>
        <authorList>
            <consortium name="The Broad Institute Genomics Platform"/>
            <consortium name="The Broad Institute Genome Sequencing Center for Infectious Disease"/>
            <person name="Wu L."/>
            <person name="Ma J."/>
        </authorList>
    </citation>
    <scope>NUCLEOTIDE SEQUENCE [LARGE SCALE GENOMIC DNA]</scope>
    <source>
        <strain evidence="7">CGMCC 1.12766</strain>
    </source>
</reference>
<dbReference type="InterPro" id="IPR050176">
    <property type="entry name" value="LTTR"/>
</dbReference>